<evidence type="ECO:0000313" key="1">
    <source>
        <dbReference type="EMBL" id="GEN30748.1"/>
    </source>
</evidence>
<name>A0A511UY94_9BACI</name>
<dbReference type="Pfam" id="PF14148">
    <property type="entry name" value="YhdB"/>
    <property type="match status" value="1"/>
</dbReference>
<dbReference type="InterPro" id="IPR025431">
    <property type="entry name" value="YhdB-like"/>
</dbReference>
<organism evidence="1 2">
    <name type="scientific">Cerasibacillus quisquiliarum</name>
    <dbReference type="NCBI Taxonomy" id="227865"/>
    <lineage>
        <taxon>Bacteria</taxon>
        <taxon>Bacillati</taxon>
        <taxon>Bacillota</taxon>
        <taxon>Bacilli</taxon>
        <taxon>Bacillales</taxon>
        <taxon>Bacillaceae</taxon>
        <taxon>Cerasibacillus</taxon>
    </lineage>
</organism>
<comment type="caution">
    <text evidence="1">The sequence shown here is derived from an EMBL/GenBank/DDBJ whole genome shotgun (WGS) entry which is preliminary data.</text>
</comment>
<dbReference type="RefSeq" id="WP_146936295.1">
    <property type="nucleotide sequence ID" value="NZ_BJXW01000009.1"/>
</dbReference>
<dbReference type="AlphaFoldDB" id="A0A511UY94"/>
<dbReference type="Proteomes" id="UP000321491">
    <property type="component" value="Unassembled WGS sequence"/>
</dbReference>
<dbReference type="EMBL" id="BJXW01000009">
    <property type="protein sequence ID" value="GEN30748.1"/>
    <property type="molecule type" value="Genomic_DNA"/>
</dbReference>
<sequence length="79" mass="9478">MEIPDYDKALYYILWGQWDNLLILMVRTKDDILSKRIQHFLHAYHYATDQQTIVETHDNLLCYLDHAMNYTTPTITAEM</sequence>
<accession>A0A511UY94</accession>
<gene>
    <name evidence="1" type="primary">yhdB</name>
    <name evidence="1" type="ORF">CQU01_09860</name>
</gene>
<reference evidence="1 2" key="1">
    <citation type="submission" date="2019-07" db="EMBL/GenBank/DDBJ databases">
        <title>Whole genome shotgun sequence of Cerasibacillus quisquiliarum NBRC 102429.</title>
        <authorList>
            <person name="Hosoyama A."/>
            <person name="Uohara A."/>
            <person name="Ohji S."/>
            <person name="Ichikawa N."/>
        </authorList>
    </citation>
    <scope>NUCLEOTIDE SEQUENCE [LARGE SCALE GENOMIC DNA]</scope>
    <source>
        <strain evidence="1 2">NBRC 102429</strain>
    </source>
</reference>
<proteinExistence type="predicted"/>
<evidence type="ECO:0008006" key="3">
    <source>
        <dbReference type="Google" id="ProtNLM"/>
    </source>
</evidence>
<keyword evidence="2" id="KW-1185">Reference proteome</keyword>
<protein>
    <recommendedName>
        <fullName evidence="3">YhdB-like protein</fullName>
    </recommendedName>
</protein>
<dbReference type="OrthoDB" id="2691588at2"/>
<evidence type="ECO:0000313" key="2">
    <source>
        <dbReference type="Proteomes" id="UP000321491"/>
    </source>
</evidence>